<evidence type="ECO:0000256" key="1">
    <source>
        <dbReference type="ARBA" id="ARBA00004477"/>
    </source>
</evidence>
<gene>
    <name evidence="8" type="primary">dpm2</name>
    <name evidence="8" type="ORF">DEBR0S6_04742G</name>
</gene>
<keyword evidence="5 7" id="KW-1133">Transmembrane helix</keyword>
<dbReference type="GO" id="GO:0030234">
    <property type="term" value="F:enzyme regulator activity"/>
    <property type="evidence" value="ECO:0007669"/>
    <property type="project" value="UniProtKB-UniRule"/>
</dbReference>
<dbReference type="PANTHER" id="PTHR15039">
    <property type="entry name" value="DOLICHOL PHOSPHATE-MANNOSE BIOSYNTHESIS REGULATORY PROTEIN"/>
    <property type="match status" value="1"/>
</dbReference>
<comment type="subunit">
    <text evidence="7">Component of the dolichol-phosphate mannose (DPM) synthase complex.</text>
</comment>
<sequence length="85" mass="9554">MSPDQLVGLLMLLVATAIFVYYTIWTFVLPFISEENIIQAFFLPREYAIKIPAFLLIVGVTLVGAFVSSVLIKSTQKKTKSKKQN</sequence>
<evidence type="ECO:0000256" key="3">
    <source>
        <dbReference type="ARBA" id="ARBA00022692"/>
    </source>
</evidence>
<evidence type="ECO:0000256" key="6">
    <source>
        <dbReference type="ARBA" id="ARBA00023136"/>
    </source>
</evidence>
<dbReference type="GO" id="GO:0033185">
    <property type="term" value="C:dolichol-phosphate-mannose synthase complex"/>
    <property type="evidence" value="ECO:0007669"/>
    <property type="project" value="TreeGrafter"/>
</dbReference>
<dbReference type="GO" id="GO:0180047">
    <property type="term" value="P:dolichol phosphate mannose biosynthetic process"/>
    <property type="evidence" value="ECO:0007669"/>
    <property type="project" value="InterPro"/>
</dbReference>
<dbReference type="EMBL" id="CABFWN010000006">
    <property type="protein sequence ID" value="VUG19974.1"/>
    <property type="molecule type" value="Genomic_DNA"/>
</dbReference>
<name>A0A7D9D045_DEKBR</name>
<comment type="pathway">
    <text evidence="7">Protein modification; protein glycosylation.</text>
</comment>
<evidence type="ECO:0000256" key="4">
    <source>
        <dbReference type="ARBA" id="ARBA00022824"/>
    </source>
</evidence>
<feature type="transmembrane region" description="Helical" evidence="7">
    <location>
        <begin position="51"/>
        <end position="72"/>
    </location>
</feature>
<dbReference type="GO" id="GO:0005789">
    <property type="term" value="C:endoplasmic reticulum membrane"/>
    <property type="evidence" value="ECO:0007669"/>
    <property type="project" value="UniProtKB-SubCell"/>
</dbReference>
<comment type="similarity">
    <text evidence="2 7">Belongs to the DPM2 family.</text>
</comment>
<feature type="transmembrane region" description="Helical" evidence="7">
    <location>
        <begin position="7"/>
        <end position="31"/>
    </location>
</feature>
<keyword evidence="4 7" id="KW-0256">Endoplasmic reticulum</keyword>
<evidence type="ECO:0000256" key="5">
    <source>
        <dbReference type="ARBA" id="ARBA00022989"/>
    </source>
</evidence>
<evidence type="ECO:0000256" key="7">
    <source>
        <dbReference type="RuleBase" id="RU365084"/>
    </source>
</evidence>
<reference evidence="8 9" key="1">
    <citation type="submission" date="2019-07" db="EMBL/GenBank/DDBJ databases">
        <authorList>
            <person name="Friedrich A."/>
            <person name="Schacherer J."/>
        </authorList>
    </citation>
    <scope>NUCLEOTIDE SEQUENCE [LARGE SCALE GENOMIC DNA]</scope>
</reference>
<accession>A0A7D9D045</accession>
<dbReference type="PANTHER" id="PTHR15039:SF11">
    <property type="entry name" value="DOLICHOL PHOSPHATE-MANNOSE BIOSYNTHESIS REGULATORY PROTEIN"/>
    <property type="match status" value="1"/>
</dbReference>
<protein>
    <recommendedName>
        <fullName evidence="7">Dolichol phosphate-mannose biosynthesis regulatory protein</fullName>
    </recommendedName>
</protein>
<evidence type="ECO:0000313" key="8">
    <source>
        <dbReference type="EMBL" id="VUG19974.1"/>
    </source>
</evidence>
<proteinExistence type="inferred from homology"/>
<evidence type="ECO:0000256" key="2">
    <source>
        <dbReference type="ARBA" id="ARBA00005478"/>
    </source>
</evidence>
<dbReference type="Proteomes" id="UP000478008">
    <property type="component" value="Unassembled WGS sequence"/>
</dbReference>
<dbReference type="Pfam" id="PF07297">
    <property type="entry name" value="DPM2"/>
    <property type="match status" value="1"/>
</dbReference>
<dbReference type="AlphaFoldDB" id="A0A7D9D045"/>
<keyword evidence="3 7" id="KW-0812">Transmembrane</keyword>
<dbReference type="InterPro" id="IPR009914">
    <property type="entry name" value="DPM2"/>
</dbReference>
<dbReference type="UniPathway" id="UPA00378"/>
<comment type="subcellular location">
    <subcellularLocation>
        <location evidence="1 7">Endoplasmic reticulum membrane</location>
        <topology evidence="1 7">Multi-pass membrane protein</topology>
    </subcellularLocation>
</comment>
<comment type="function">
    <text evidence="7">Regulatory subunit of the dolichol-phosphate mannose (DPM) synthase complex; essential for the ER localization.</text>
</comment>
<keyword evidence="9" id="KW-1185">Reference proteome</keyword>
<evidence type="ECO:0000313" key="9">
    <source>
        <dbReference type="Proteomes" id="UP000478008"/>
    </source>
</evidence>
<organism evidence="8 9">
    <name type="scientific">Dekkera bruxellensis</name>
    <name type="common">Brettanomyces custersii</name>
    <dbReference type="NCBI Taxonomy" id="5007"/>
    <lineage>
        <taxon>Eukaryota</taxon>
        <taxon>Fungi</taxon>
        <taxon>Dikarya</taxon>
        <taxon>Ascomycota</taxon>
        <taxon>Saccharomycotina</taxon>
        <taxon>Pichiomycetes</taxon>
        <taxon>Pichiales</taxon>
        <taxon>Pichiaceae</taxon>
        <taxon>Brettanomyces</taxon>
    </lineage>
</organism>
<dbReference type="GO" id="GO:0006506">
    <property type="term" value="P:GPI anchor biosynthetic process"/>
    <property type="evidence" value="ECO:0007669"/>
    <property type="project" value="TreeGrafter"/>
</dbReference>
<keyword evidence="6 7" id="KW-0472">Membrane</keyword>